<name>I4AF34_BERLS</name>
<comment type="subcellular location">
    <subcellularLocation>
        <location evidence="1">Cell outer membrane</location>
    </subcellularLocation>
</comment>
<evidence type="ECO:0000259" key="6">
    <source>
        <dbReference type="PROSITE" id="PS51123"/>
    </source>
</evidence>
<dbReference type="HOGENOM" id="CLU_453977_0_0_10"/>
<dbReference type="InterPro" id="IPR011659">
    <property type="entry name" value="WD40"/>
</dbReference>
<dbReference type="SUPFAM" id="SSF103088">
    <property type="entry name" value="OmpA-like"/>
    <property type="match status" value="1"/>
</dbReference>
<evidence type="ECO:0000256" key="2">
    <source>
        <dbReference type="ARBA" id="ARBA00023136"/>
    </source>
</evidence>
<dbReference type="OrthoDB" id="9809364at2"/>
<dbReference type="AlphaFoldDB" id="I4AF34"/>
<dbReference type="InterPro" id="IPR011042">
    <property type="entry name" value="6-blade_b-propeller_TolB-like"/>
</dbReference>
<dbReference type="CDD" id="cd07185">
    <property type="entry name" value="OmpA_C-like"/>
    <property type="match status" value="1"/>
</dbReference>
<reference evidence="8" key="1">
    <citation type="submission" date="2012-06" db="EMBL/GenBank/DDBJ databases">
        <title>The complete genome of Flexibacter litoralis DSM 6794.</title>
        <authorList>
            <person name="Lucas S."/>
            <person name="Copeland A."/>
            <person name="Lapidus A."/>
            <person name="Glavina del Rio T."/>
            <person name="Dalin E."/>
            <person name="Tice H."/>
            <person name="Bruce D."/>
            <person name="Goodwin L."/>
            <person name="Pitluck S."/>
            <person name="Peters L."/>
            <person name="Ovchinnikova G."/>
            <person name="Lu M."/>
            <person name="Kyrpides N."/>
            <person name="Mavromatis K."/>
            <person name="Ivanova N."/>
            <person name="Brettin T."/>
            <person name="Detter J.C."/>
            <person name="Han C."/>
            <person name="Larimer F."/>
            <person name="Land M."/>
            <person name="Hauser L."/>
            <person name="Markowitz V."/>
            <person name="Cheng J.-F."/>
            <person name="Hugenholtz P."/>
            <person name="Woyke T."/>
            <person name="Wu D."/>
            <person name="Spring S."/>
            <person name="Lang E."/>
            <person name="Kopitz M."/>
            <person name="Brambilla E."/>
            <person name="Klenk H.-P."/>
            <person name="Eisen J.A."/>
        </authorList>
    </citation>
    <scope>NUCLEOTIDE SEQUENCE [LARGE SCALE GENOMIC DNA]</scope>
    <source>
        <strain evidence="8">ATCC 23117 / DSM 6794 / NBRC 15988 / NCIMB 1366 / Sio-4</strain>
    </source>
</reference>
<dbReference type="PRINTS" id="PR01021">
    <property type="entry name" value="OMPADOMAIN"/>
</dbReference>
<accession>I4AF34</accession>
<dbReference type="eggNOG" id="COG2885">
    <property type="taxonomic scope" value="Bacteria"/>
</dbReference>
<dbReference type="Pfam" id="PF00691">
    <property type="entry name" value="OmpA"/>
    <property type="match status" value="1"/>
</dbReference>
<dbReference type="KEGG" id="fli:Fleli_0058"/>
<dbReference type="InterPro" id="IPR050330">
    <property type="entry name" value="Bact_OuterMem_StrucFunc"/>
</dbReference>
<sequence>MSPHLTEIEKIEQLLEQENFDLNNFSIEKKQDILLQKQLIEELTNLQILEELEEIHNQRNIKNNPFKRYIYIFSALLFLFSLMGIYFVSDFSFNQKNEINSENSIQNEINSYKNNEIVQNKNLENSIPQNTKSGLSWNKNYLIDTLKKSLDNLMDLKKAKIKRIHIIDTANRNKKNRMYHCTISTSIQSNEIIVCTNNSIFYLQSVSHNFIDSLYDVWYRQNPNYKYNRVTFYGELDYHIKKEEIKIVNLDGKNIISSPSLSADGNTLYYSKKSKKGDYDIWKTERILQNGKMTWQEPTEVKALNQLKSYELSPSISADGNTIYFSRNPNATGCARIYFSTKNEFGEWNKPQMISISDNKHINYGCDGAPYILPDGKTLLFSAQRTGKGVKNLGLYDIYMIQKQENNKWSEMELIESISSESTESHFTVLPKENKIYFSRMPPNGGYYFQSGHSIPIPKQLQAFFPQKEDSKLITQKNKLFETSTGKDFELNNFTFASNSALLTQKGKENLERILLFMNENPAVSLQIIAHTDNEGEINYNQILSEKRAKAVCQFLIEKGIDIKRLVPIGKGENQPKVENTNTENKAKNRRVEFFVTDEIK</sequence>
<dbReference type="Gene3D" id="3.30.1330.60">
    <property type="entry name" value="OmpA-like domain"/>
    <property type="match status" value="1"/>
</dbReference>
<keyword evidence="5" id="KW-0812">Transmembrane</keyword>
<dbReference type="SUPFAM" id="SSF82171">
    <property type="entry name" value="DPP6 N-terminal domain-like"/>
    <property type="match status" value="1"/>
</dbReference>
<gene>
    <name evidence="7" type="ordered locus">Fleli_0058</name>
</gene>
<feature type="transmembrane region" description="Helical" evidence="5">
    <location>
        <begin position="69"/>
        <end position="88"/>
    </location>
</feature>
<dbReference type="InterPro" id="IPR036737">
    <property type="entry name" value="OmpA-like_sf"/>
</dbReference>
<dbReference type="STRING" id="880071.Fleli_0058"/>
<dbReference type="eggNOG" id="COG0823">
    <property type="taxonomic scope" value="Bacteria"/>
</dbReference>
<proteinExistence type="predicted"/>
<dbReference type="InterPro" id="IPR006664">
    <property type="entry name" value="OMP_bac"/>
</dbReference>
<evidence type="ECO:0000313" key="7">
    <source>
        <dbReference type="EMBL" id="AFM02569.1"/>
    </source>
</evidence>
<dbReference type="CDD" id="cd15482">
    <property type="entry name" value="Sialidase_non-viral"/>
    <property type="match status" value="1"/>
</dbReference>
<keyword evidence="8" id="KW-1185">Reference proteome</keyword>
<dbReference type="Pfam" id="PF07676">
    <property type="entry name" value="PD40"/>
    <property type="match status" value="3"/>
</dbReference>
<dbReference type="InterPro" id="IPR006665">
    <property type="entry name" value="OmpA-like"/>
</dbReference>
<evidence type="ECO:0000256" key="4">
    <source>
        <dbReference type="PROSITE-ProRule" id="PRU00473"/>
    </source>
</evidence>
<evidence type="ECO:0000256" key="5">
    <source>
        <dbReference type="SAM" id="Phobius"/>
    </source>
</evidence>
<evidence type="ECO:0000313" key="8">
    <source>
        <dbReference type="Proteomes" id="UP000006054"/>
    </source>
</evidence>
<dbReference type="PANTHER" id="PTHR30329:SF21">
    <property type="entry name" value="LIPOPROTEIN YIAD-RELATED"/>
    <property type="match status" value="1"/>
</dbReference>
<feature type="domain" description="OmpA-like" evidence="6">
    <location>
        <begin position="483"/>
        <end position="600"/>
    </location>
</feature>
<dbReference type="RefSeq" id="WP_014796038.1">
    <property type="nucleotide sequence ID" value="NC_018018.1"/>
</dbReference>
<keyword evidence="2 4" id="KW-0472">Membrane</keyword>
<dbReference type="PANTHER" id="PTHR30329">
    <property type="entry name" value="STATOR ELEMENT OF FLAGELLAR MOTOR COMPLEX"/>
    <property type="match status" value="1"/>
</dbReference>
<dbReference type="Gene3D" id="2.120.10.30">
    <property type="entry name" value="TolB, C-terminal domain"/>
    <property type="match status" value="1"/>
</dbReference>
<dbReference type="PROSITE" id="PS51123">
    <property type="entry name" value="OMPA_2"/>
    <property type="match status" value="1"/>
</dbReference>
<keyword evidence="3" id="KW-0998">Cell outer membrane</keyword>
<dbReference type="GO" id="GO:0009279">
    <property type="term" value="C:cell outer membrane"/>
    <property type="evidence" value="ECO:0007669"/>
    <property type="project" value="UniProtKB-SubCell"/>
</dbReference>
<protein>
    <submittedName>
        <fullName evidence="7">Outer membrane protein/peptidoglycan-associated (Lipo)protein</fullName>
    </submittedName>
</protein>
<evidence type="ECO:0000256" key="3">
    <source>
        <dbReference type="ARBA" id="ARBA00023237"/>
    </source>
</evidence>
<dbReference type="Proteomes" id="UP000006054">
    <property type="component" value="Chromosome"/>
</dbReference>
<organism evidence="7 8">
    <name type="scientific">Bernardetia litoralis (strain ATCC 23117 / DSM 6794 / NBRC 15988 / NCIMB 1366 / Fx l1 / Sio-4)</name>
    <name type="common">Flexibacter litoralis</name>
    <dbReference type="NCBI Taxonomy" id="880071"/>
    <lineage>
        <taxon>Bacteria</taxon>
        <taxon>Pseudomonadati</taxon>
        <taxon>Bacteroidota</taxon>
        <taxon>Cytophagia</taxon>
        <taxon>Cytophagales</taxon>
        <taxon>Bernardetiaceae</taxon>
        <taxon>Bernardetia</taxon>
    </lineage>
</organism>
<dbReference type="EMBL" id="CP003345">
    <property type="protein sequence ID" value="AFM02569.1"/>
    <property type="molecule type" value="Genomic_DNA"/>
</dbReference>
<keyword evidence="5" id="KW-1133">Transmembrane helix</keyword>
<evidence type="ECO:0000256" key="1">
    <source>
        <dbReference type="ARBA" id="ARBA00004442"/>
    </source>
</evidence>